<keyword evidence="1" id="KW-0175">Coiled coil</keyword>
<comment type="caution">
    <text evidence="3">The sequence shown here is derived from an EMBL/GenBank/DDBJ whole genome shotgun (WGS) entry which is preliminary data.</text>
</comment>
<dbReference type="Pfam" id="PF09588">
    <property type="entry name" value="YqaJ"/>
    <property type="match status" value="1"/>
</dbReference>
<name>A0A5A9XP04_9BACT</name>
<dbReference type="AlphaFoldDB" id="A0A5A9XP04"/>
<sequence length="299" mass="33285">MDGSSRAEWLQARRSGIGGSDAAAVLGVSRYATPYQVYLDKRGELPEPPESPAMFWGRALEPAIRQRYADATGRTVRVPGRILRHRERPYLLATLDGVTDDGRVLEIKTARSAEGWGEPGSDEIPEAYLCQVQHYLMVTGLELADVAVLIGGQDFRLYEVRADRELQGLMTDREAEFWGRVERGEPPDAASTADLALRFRHPVAATVPATPRAVAAVAGMKALRGEMKQLEAEEERLKIIIQTCMGEREGLTIDGRLAATWKAAKPPSRFDHDAFRADHPELYRQYLKTGEAARRFLLK</sequence>
<feature type="domain" description="YqaJ viral recombinase" evidence="2">
    <location>
        <begin position="8"/>
        <end position="141"/>
    </location>
</feature>
<dbReference type="PANTHER" id="PTHR46609">
    <property type="entry name" value="EXONUCLEASE, PHAGE-TYPE/RECB, C-TERMINAL DOMAIN-CONTAINING PROTEIN"/>
    <property type="match status" value="1"/>
</dbReference>
<dbReference type="InterPro" id="IPR011604">
    <property type="entry name" value="PDDEXK-like_dom_sf"/>
</dbReference>
<dbReference type="Gene3D" id="3.90.320.10">
    <property type="match status" value="1"/>
</dbReference>
<dbReference type="NCBIfam" id="TIGR03033">
    <property type="entry name" value="phage_rel_nuc"/>
    <property type="match status" value="1"/>
</dbReference>
<evidence type="ECO:0000313" key="4">
    <source>
        <dbReference type="Proteomes" id="UP000324298"/>
    </source>
</evidence>
<dbReference type="RefSeq" id="WP_149306432.1">
    <property type="nucleotide sequence ID" value="NZ_SRSD01000002.1"/>
</dbReference>
<dbReference type="InterPro" id="IPR019080">
    <property type="entry name" value="YqaJ_viral_recombinase"/>
</dbReference>
<dbReference type="InterPro" id="IPR017482">
    <property type="entry name" value="Lambda-type_endonuclease"/>
</dbReference>
<evidence type="ECO:0000313" key="3">
    <source>
        <dbReference type="EMBL" id="KAA0894275.1"/>
    </source>
</evidence>
<gene>
    <name evidence="3" type="ORF">ET418_04800</name>
</gene>
<organism evidence="3 4">
    <name type="scientific">Oryzomonas rubra</name>
    <dbReference type="NCBI Taxonomy" id="2509454"/>
    <lineage>
        <taxon>Bacteria</taxon>
        <taxon>Pseudomonadati</taxon>
        <taxon>Thermodesulfobacteriota</taxon>
        <taxon>Desulfuromonadia</taxon>
        <taxon>Geobacterales</taxon>
        <taxon>Geobacteraceae</taxon>
        <taxon>Oryzomonas</taxon>
    </lineage>
</organism>
<dbReference type="SUPFAM" id="SSF52980">
    <property type="entry name" value="Restriction endonuclease-like"/>
    <property type="match status" value="1"/>
</dbReference>
<keyword evidence="4" id="KW-1185">Reference proteome</keyword>
<dbReference type="PANTHER" id="PTHR46609:SF6">
    <property type="entry name" value="EXONUCLEASE, PHAGE-TYPE_RECB, C-TERMINAL DOMAIN-CONTAINING PROTEIN-RELATED"/>
    <property type="match status" value="1"/>
</dbReference>
<proteinExistence type="predicted"/>
<protein>
    <recommendedName>
        <fullName evidence="2">YqaJ viral recombinase domain-containing protein</fullName>
    </recommendedName>
</protein>
<dbReference type="InterPro" id="IPR011335">
    <property type="entry name" value="Restrct_endonuc-II-like"/>
</dbReference>
<dbReference type="EMBL" id="SRSD01000002">
    <property type="protein sequence ID" value="KAA0894275.1"/>
    <property type="molecule type" value="Genomic_DNA"/>
</dbReference>
<evidence type="ECO:0000259" key="2">
    <source>
        <dbReference type="Pfam" id="PF09588"/>
    </source>
</evidence>
<dbReference type="Proteomes" id="UP000324298">
    <property type="component" value="Unassembled WGS sequence"/>
</dbReference>
<reference evidence="3 4" key="1">
    <citation type="submission" date="2019-04" db="EMBL/GenBank/DDBJ databases">
        <title>Geobacter ruber sp. nov., ferric-reducing bacteria isolated from paddy soil.</title>
        <authorList>
            <person name="Xu Z."/>
            <person name="Masuda Y."/>
            <person name="Itoh H."/>
            <person name="Senoo K."/>
        </authorList>
    </citation>
    <scope>NUCLEOTIDE SEQUENCE [LARGE SCALE GENOMIC DNA]</scope>
    <source>
        <strain evidence="3 4">Red88</strain>
    </source>
</reference>
<evidence type="ECO:0000256" key="1">
    <source>
        <dbReference type="SAM" id="Coils"/>
    </source>
</evidence>
<accession>A0A5A9XP04</accession>
<dbReference type="OrthoDB" id="46225at2"/>
<dbReference type="InterPro" id="IPR051703">
    <property type="entry name" value="NF-kappa-B_Signaling_Reg"/>
</dbReference>
<feature type="coiled-coil region" evidence="1">
    <location>
        <begin position="213"/>
        <end position="240"/>
    </location>
</feature>